<dbReference type="SUPFAM" id="SSF52540">
    <property type="entry name" value="P-loop containing nucleoside triphosphate hydrolases"/>
    <property type="match status" value="1"/>
</dbReference>
<evidence type="ECO:0000256" key="3">
    <source>
        <dbReference type="ARBA" id="ARBA00022692"/>
    </source>
</evidence>
<dbReference type="CDD" id="cd03223">
    <property type="entry name" value="ABCD_peroxisomal_ALDP"/>
    <property type="match status" value="1"/>
</dbReference>
<evidence type="ECO:0000313" key="12">
    <source>
        <dbReference type="EMBL" id="JAT74640.1"/>
    </source>
</evidence>
<keyword evidence="2" id="KW-0813">Transport</keyword>
<proteinExistence type="inferred from homology"/>
<feature type="domain" description="ABC transmembrane type-1" evidence="11">
    <location>
        <begin position="64"/>
        <end position="350"/>
    </location>
</feature>
<dbReference type="InterPro" id="IPR036640">
    <property type="entry name" value="ABC1_TM_sf"/>
</dbReference>
<name>A0A1D2A612_AUXPR</name>
<dbReference type="InterPro" id="IPR011527">
    <property type="entry name" value="ABC1_TM_dom"/>
</dbReference>
<dbReference type="SUPFAM" id="SSF90123">
    <property type="entry name" value="ABC transporter transmembrane region"/>
    <property type="match status" value="1"/>
</dbReference>
<dbReference type="GO" id="GO:0140359">
    <property type="term" value="F:ABC-type transporter activity"/>
    <property type="evidence" value="ECO:0007669"/>
    <property type="project" value="InterPro"/>
</dbReference>
<dbReference type="PANTHER" id="PTHR11384:SF55">
    <property type="entry name" value="ATP-BINDING CASSETTE TRANSPORTER"/>
    <property type="match status" value="1"/>
</dbReference>
<dbReference type="EMBL" id="GDKF01003982">
    <property type="protein sequence ID" value="JAT74640.1"/>
    <property type="molecule type" value="Transcribed_RNA"/>
</dbReference>
<dbReference type="GO" id="GO:0016020">
    <property type="term" value="C:membrane"/>
    <property type="evidence" value="ECO:0007669"/>
    <property type="project" value="InterPro"/>
</dbReference>
<dbReference type="SMART" id="SM00382">
    <property type="entry name" value="AAA"/>
    <property type="match status" value="1"/>
</dbReference>
<dbReference type="InterPro" id="IPR003593">
    <property type="entry name" value="AAA+_ATPase"/>
</dbReference>
<dbReference type="Gene3D" id="3.40.50.300">
    <property type="entry name" value="P-loop containing nucleotide triphosphate hydrolases"/>
    <property type="match status" value="1"/>
</dbReference>
<sequence length="626" mass="67902">MSHEKAGLLPSSIALDTTSAPETDQNTKNTLSEPSFIQVLPRWWRLAKLWFTGENRAMAWRLAIASTALSIATTLLLLKLSYTQSNLSSNLSEKSESGFYSAVWEFVGVAAVATPLFALSEWVDGLLVIHWRRWLTGHMLDAYYADRAYYRIMLCSLQGLDNPDQRMCEDARSFASSSVALMVGLSRKLFYLAAFSGLLFSIAPRMMWFLLAYAAAGTAVTAAVFGRGLMRRTYEVLRREADLRFQLVRVREAAESVAFYSGEAREAGVSHARLAAAVHAALRRVAWEAGLALWVNAYSNTTLLVPSLLMAPAYFAGQVRFGDITQVSFTFQRIESALSFVVDNLAALSGLAAQTERLDELLRALVPRGDPGASVARGAARAGAVLELEGLSLWTPGGAQHLADGLDLSLGAGQSLLVMGPSGCGKSSLLRCIAGLWDEGSGTVRTLPRDSLFFLPQKPFMCLGSLRDQVTFPHVHTRGSATDLAALLAAAQLPDLLERSGGWKAEADWAQTLSIGEQQRVAFARLLYHRPGLAFLDEATSGLDAATEDAIYTALAATGASFVSVGHRPQLVQWHTHVLEAQGRGRWELRDAEEYLASRGRAASPQASGGGSMTLRRHTVSARLAT</sequence>
<evidence type="ECO:0000256" key="8">
    <source>
        <dbReference type="SAM" id="MobiDB-lite"/>
    </source>
</evidence>
<evidence type="ECO:0000259" key="10">
    <source>
        <dbReference type="PROSITE" id="PS50893"/>
    </source>
</evidence>
<dbReference type="Pfam" id="PF06472">
    <property type="entry name" value="ABC_membrane_2"/>
    <property type="match status" value="1"/>
</dbReference>
<dbReference type="InterPro" id="IPR003439">
    <property type="entry name" value="ABC_transporter-like_ATP-bd"/>
</dbReference>
<evidence type="ECO:0000256" key="1">
    <source>
        <dbReference type="ARBA" id="ARBA00008575"/>
    </source>
</evidence>
<evidence type="ECO:0000256" key="9">
    <source>
        <dbReference type="SAM" id="Phobius"/>
    </source>
</evidence>
<keyword evidence="6 9" id="KW-1133">Transmembrane helix</keyword>
<organism evidence="12">
    <name type="scientific">Auxenochlorella protothecoides</name>
    <name type="common">Green microalga</name>
    <name type="synonym">Chlorella protothecoides</name>
    <dbReference type="NCBI Taxonomy" id="3075"/>
    <lineage>
        <taxon>Eukaryota</taxon>
        <taxon>Viridiplantae</taxon>
        <taxon>Chlorophyta</taxon>
        <taxon>core chlorophytes</taxon>
        <taxon>Trebouxiophyceae</taxon>
        <taxon>Chlorellales</taxon>
        <taxon>Chlorellaceae</taxon>
        <taxon>Auxenochlorella</taxon>
    </lineage>
</organism>
<feature type="domain" description="ABC transporter" evidence="10">
    <location>
        <begin position="386"/>
        <end position="608"/>
    </location>
</feature>
<dbReference type="PANTHER" id="PTHR11384">
    <property type="entry name" value="ATP-BINDING CASSETTE, SUB-FAMILY D MEMBER"/>
    <property type="match status" value="1"/>
</dbReference>
<evidence type="ECO:0000256" key="5">
    <source>
        <dbReference type="ARBA" id="ARBA00022840"/>
    </source>
</evidence>
<dbReference type="InterPro" id="IPR027417">
    <property type="entry name" value="P-loop_NTPase"/>
</dbReference>
<keyword evidence="4" id="KW-0547">Nucleotide-binding</keyword>
<comment type="similarity">
    <text evidence="1">Belongs to the ABC transporter superfamily. ABCD family. Peroxisomal fatty acyl CoA transporter (TC 3.A.1.203) subfamily.</text>
</comment>
<evidence type="ECO:0000259" key="11">
    <source>
        <dbReference type="PROSITE" id="PS50929"/>
    </source>
</evidence>
<evidence type="ECO:0000256" key="6">
    <source>
        <dbReference type="ARBA" id="ARBA00022989"/>
    </source>
</evidence>
<evidence type="ECO:0000256" key="7">
    <source>
        <dbReference type="ARBA" id="ARBA00023136"/>
    </source>
</evidence>
<keyword evidence="5" id="KW-0067">ATP-binding</keyword>
<feature type="transmembrane region" description="Helical" evidence="9">
    <location>
        <begin position="206"/>
        <end position="229"/>
    </location>
</feature>
<keyword evidence="7 9" id="KW-0472">Membrane</keyword>
<dbReference type="InterPro" id="IPR050835">
    <property type="entry name" value="ABC_transporter_sub-D"/>
</dbReference>
<dbReference type="GO" id="GO:0016887">
    <property type="term" value="F:ATP hydrolysis activity"/>
    <property type="evidence" value="ECO:0007669"/>
    <property type="project" value="InterPro"/>
</dbReference>
<dbReference type="Pfam" id="PF00005">
    <property type="entry name" value="ABC_tran"/>
    <property type="match status" value="1"/>
</dbReference>
<dbReference type="PROSITE" id="PS50929">
    <property type="entry name" value="ABC_TM1F"/>
    <property type="match status" value="1"/>
</dbReference>
<gene>
    <name evidence="12" type="ORF">g.1077</name>
</gene>
<dbReference type="AlphaFoldDB" id="A0A1D2A612"/>
<keyword evidence="3 9" id="KW-0812">Transmembrane</keyword>
<evidence type="ECO:0000256" key="4">
    <source>
        <dbReference type="ARBA" id="ARBA00022741"/>
    </source>
</evidence>
<dbReference type="GO" id="GO:0005524">
    <property type="term" value="F:ATP binding"/>
    <property type="evidence" value="ECO:0007669"/>
    <property type="project" value="UniProtKB-KW"/>
</dbReference>
<accession>A0A1D2A612</accession>
<protein>
    <submittedName>
        <fullName evidence="12">Uncharacterized protein</fullName>
    </submittedName>
</protein>
<dbReference type="PROSITE" id="PS50893">
    <property type="entry name" value="ABC_TRANSPORTER_2"/>
    <property type="match status" value="1"/>
</dbReference>
<feature type="region of interest" description="Disordered" evidence="8">
    <location>
        <begin position="600"/>
        <end position="626"/>
    </location>
</feature>
<evidence type="ECO:0000256" key="2">
    <source>
        <dbReference type="ARBA" id="ARBA00022448"/>
    </source>
</evidence>
<reference evidence="12" key="1">
    <citation type="submission" date="2015-08" db="EMBL/GenBank/DDBJ databases">
        <authorList>
            <person name="Babu N.S."/>
            <person name="Beckwith C.J."/>
            <person name="Beseler K.G."/>
            <person name="Brison A."/>
            <person name="Carone J.V."/>
            <person name="Caskin T.P."/>
            <person name="Diamond M."/>
            <person name="Durham M.E."/>
            <person name="Foxe J.M."/>
            <person name="Go M."/>
            <person name="Henderson B.A."/>
            <person name="Jones I.B."/>
            <person name="McGettigan J.A."/>
            <person name="Micheletti S.J."/>
            <person name="Nasrallah M.E."/>
            <person name="Ortiz D."/>
            <person name="Piller C.R."/>
            <person name="Privatt S.R."/>
            <person name="Schneider S.L."/>
            <person name="Sharp S."/>
            <person name="Smith T.C."/>
            <person name="Stanton J.D."/>
            <person name="Ullery H.E."/>
            <person name="Wilson R.J."/>
            <person name="Serrano M.G."/>
            <person name="Buck G."/>
            <person name="Lee V."/>
            <person name="Wang Y."/>
            <person name="Carvalho R."/>
            <person name="Voegtly L."/>
            <person name="Shi R."/>
            <person name="Duckworth R."/>
            <person name="Johnson A."/>
            <person name="Loviza R."/>
            <person name="Walstead R."/>
            <person name="Shah Z."/>
            <person name="Kiflezghi M."/>
            <person name="Wade K."/>
            <person name="Ball S.L."/>
            <person name="Bradley K.W."/>
            <person name="Asai D.J."/>
            <person name="Bowman C.A."/>
            <person name="Russell D.A."/>
            <person name="Pope W.H."/>
            <person name="Jacobs-Sera D."/>
            <person name="Hendrix R.W."/>
            <person name="Hatfull G.F."/>
        </authorList>
    </citation>
    <scope>NUCLEOTIDE SEQUENCE</scope>
</reference>
<dbReference type="Gene3D" id="1.20.1560.10">
    <property type="entry name" value="ABC transporter type 1, transmembrane domain"/>
    <property type="match status" value="1"/>
</dbReference>